<gene>
    <name evidence="1" type="ORF">EVAR_72626_1</name>
</gene>
<accession>A0A4C2AE80</accession>
<dbReference type="EMBL" id="BGZK01002972">
    <property type="protein sequence ID" value="GBP97623.1"/>
    <property type="molecule type" value="Genomic_DNA"/>
</dbReference>
<evidence type="ECO:0000313" key="1">
    <source>
        <dbReference type="EMBL" id="GBP97623.1"/>
    </source>
</evidence>
<dbReference type="AlphaFoldDB" id="A0A4C2AE80"/>
<dbReference type="InterPro" id="IPR052709">
    <property type="entry name" value="Transposase-MT_Hybrid"/>
</dbReference>
<comment type="caution">
    <text evidence="1">The sequence shown here is derived from an EMBL/GenBank/DDBJ whole genome shotgun (WGS) entry which is preliminary data.</text>
</comment>
<dbReference type="PANTHER" id="PTHR46060:SF1">
    <property type="entry name" value="MARINER MOS1 TRANSPOSASE-LIKE PROTEIN"/>
    <property type="match status" value="1"/>
</dbReference>
<sequence length="117" mass="13843">MPCNTTVYNWFTEFMRVHVNLIDEFRDDCLSTALNNKNIDAVRCMIETDMRVAYHEIRTSLIICMSQVQSILHKHLDMIKLCSRWIAHNLTDAQKTDRVTWYNAMLTRFKEEASNLV</sequence>
<dbReference type="OrthoDB" id="10017160at2759"/>
<organism evidence="1 2">
    <name type="scientific">Eumeta variegata</name>
    <name type="common">Bagworm moth</name>
    <name type="synonym">Eumeta japonica</name>
    <dbReference type="NCBI Taxonomy" id="151549"/>
    <lineage>
        <taxon>Eukaryota</taxon>
        <taxon>Metazoa</taxon>
        <taxon>Ecdysozoa</taxon>
        <taxon>Arthropoda</taxon>
        <taxon>Hexapoda</taxon>
        <taxon>Insecta</taxon>
        <taxon>Pterygota</taxon>
        <taxon>Neoptera</taxon>
        <taxon>Endopterygota</taxon>
        <taxon>Lepidoptera</taxon>
        <taxon>Glossata</taxon>
        <taxon>Ditrysia</taxon>
        <taxon>Tineoidea</taxon>
        <taxon>Psychidae</taxon>
        <taxon>Oiketicinae</taxon>
        <taxon>Eumeta</taxon>
    </lineage>
</organism>
<proteinExistence type="predicted"/>
<keyword evidence="2" id="KW-1185">Reference proteome</keyword>
<name>A0A4C2AE80_EUMVA</name>
<evidence type="ECO:0000313" key="2">
    <source>
        <dbReference type="Proteomes" id="UP000299102"/>
    </source>
</evidence>
<reference evidence="1 2" key="1">
    <citation type="journal article" date="2019" name="Commun. Biol.">
        <title>The bagworm genome reveals a unique fibroin gene that provides high tensile strength.</title>
        <authorList>
            <person name="Kono N."/>
            <person name="Nakamura H."/>
            <person name="Ohtoshi R."/>
            <person name="Tomita M."/>
            <person name="Numata K."/>
            <person name="Arakawa K."/>
        </authorList>
    </citation>
    <scope>NUCLEOTIDE SEQUENCE [LARGE SCALE GENOMIC DNA]</scope>
</reference>
<dbReference type="Proteomes" id="UP000299102">
    <property type="component" value="Unassembled WGS sequence"/>
</dbReference>
<protein>
    <submittedName>
        <fullName evidence="1">Uncharacterized protein</fullName>
    </submittedName>
</protein>
<dbReference type="PANTHER" id="PTHR46060">
    <property type="entry name" value="MARINER MOS1 TRANSPOSASE-LIKE PROTEIN"/>
    <property type="match status" value="1"/>
</dbReference>